<dbReference type="OrthoDB" id="1924787at2759"/>
<sequence length="101" mass="11594">MVSCHDWAPLLKRRCDRKLYHNFIRVLCNANTSEGFRPMKDVSLPEFNLEGYPKYKLGPPRHGLAPTNRTILAFFAGAAHGDIRSVLFEHWKGKRRPSSSL</sequence>
<dbReference type="EMBL" id="RXIC02000012">
    <property type="protein sequence ID" value="KAB1228095.1"/>
    <property type="molecule type" value="Genomic_DNA"/>
</dbReference>
<evidence type="ECO:0008006" key="3">
    <source>
        <dbReference type="Google" id="ProtNLM"/>
    </source>
</evidence>
<dbReference type="GO" id="GO:0016757">
    <property type="term" value="F:glycosyltransferase activity"/>
    <property type="evidence" value="ECO:0007669"/>
    <property type="project" value="InterPro"/>
</dbReference>
<evidence type="ECO:0000313" key="1">
    <source>
        <dbReference type="EMBL" id="KAB1228095.1"/>
    </source>
</evidence>
<dbReference type="Proteomes" id="UP000516437">
    <property type="component" value="Unassembled WGS sequence"/>
</dbReference>
<name>A0A6A1WS09_9ROSI</name>
<reference evidence="1 2" key="1">
    <citation type="journal article" date="2019" name="Plant Biotechnol. J.">
        <title>The red bayberry genome and genetic basis of sex determination.</title>
        <authorList>
            <person name="Jia H.M."/>
            <person name="Jia H.J."/>
            <person name="Cai Q.L."/>
            <person name="Wang Y."/>
            <person name="Zhao H.B."/>
            <person name="Yang W.F."/>
            <person name="Wang G.Y."/>
            <person name="Li Y.H."/>
            <person name="Zhan D.L."/>
            <person name="Shen Y.T."/>
            <person name="Niu Q.F."/>
            <person name="Chang L."/>
            <person name="Qiu J."/>
            <person name="Zhao L."/>
            <person name="Xie H.B."/>
            <person name="Fu W.Y."/>
            <person name="Jin J."/>
            <person name="Li X.W."/>
            <person name="Jiao Y."/>
            <person name="Zhou C.C."/>
            <person name="Tu T."/>
            <person name="Chai C.Y."/>
            <person name="Gao J.L."/>
            <person name="Fan L.J."/>
            <person name="van de Weg E."/>
            <person name="Wang J.Y."/>
            <person name="Gao Z.S."/>
        </authorList>
    </citation>
    <scope>NUCLEOTIDE SEQUENCE [LARGE SCALE GENOMIC DNA]</scope>
    <source>
        <tissue evidence="1">Leaves</tissue>
    </source>
</reference>
<dbReference type="AlphaFoldDB" id="A0A6A1WS09"/>
<comment type="caution">
    <text evidence="1">The sequence shown here is derived from an EMBL/GenBank/DDBJ whole genome shotgun (WGS) entry which is preliminary data.</text>
</comment>
<dbReference type="PANTHER" id="PTHR11062:SF267">
    <property type="entry name" value="EXOSTOSIN FAMILY PROTEIN"/>
    <property type="match status" value="1"/>
</dbReference>
<evidence type="ECO:0000313" key="2">
    <source>
        <dbReference type="Proteomes" id="UP000516437"/>
    </source>
</evidence>
<keyword evidence="2" id="KW-1185">Reference proteome</keyword>
<gene>
    <name evidence="1" type="ORF">CJ030_MR4G013697</name>
</gene>
<dbReference type="PANTHER" id="PTHR11062">
    <property type="entry name" value="EXOSTOSIN HEPARAN SULFATE GLYCOSYLTRANSFERASE -RELATED"/>
    <property type="match status" value="1"/>
</dbReference>
<accession>A0A6A1WS09</accession>
<dbReference type="InterPro" id="IPR004263">
    <property type="entry name" value="Exostosin"/>
</dbReference>
<proteinExistence type="predicted"/>
<protein>
    <recommendedName>
        <fullName evidence="3">Exostosin GT47 domain-containing protein</fullName>
    </recommendedName>
</protein>
<organism evidence="1 2">
    <name type="scientific">Morella rubra</name>
    <name type="common">Chinese bayberry</name>
    <dbReference type="NCBI Taxonomy" id="262757"/>
    <lineage>
        <taxon>Eukaryota</taxon>
        <taxon>Viridiplantae</taxon>
        <taxon>Streptophyta</taxon>
        <taxon>Embryophyta</taxon>
        <taxon>Tracheophyta</taxon>
        <taxon>Spermatophyta</taxon>
        <taxon>Magnoliopsida</taxon>
        <taxon>eudicotyledons</taxon>
        <taxon>Gunneridae</taxon>
        <taxon>Pentapetalae</taxon>
        <taxon>rosids</taxon>
        <taxon>fabids</taxon>
        <taxon>Fagales</taxon>
        <taxon>Myricaceae</taxon>
        <taxon>Morella</taxon>
    </lineage>
</organism>